<dbReference type="PROSITE" id="PS51635">
    <property type="entry name" value="PNPLA"/>
    <property type="match status" value="1"/>
</dbReference>
<dbReference type="Proteomes" id="UP000705230">
    <property type="component" value="Unassembled WGS sequence"/>
</dbReference>
<dbReference type="SUPFAM" id="SSF52151">
    <property type="entry name" value="FabD/lysophospholipase-like"/>
    <property type="match status" value="1"/>
</dbReference>
<dbReference type="InterPro" id="IPR047156">
    <property type="entry name" value="Teg/CotR/CapV-like"/>
</dbReference>
<reference evidence="4" key="1">
    <citation type="submission" date="2020-10" db="EMBL/GenBank/DDBJ databases">
        <title>Microbiome of the Black Sea water column analyzed by genome centric metagenomics.</title>
        <authorList>
            <person name="Cabello-Yeves P.J."/>
            <person name="Callieri C."/>
            <person name="Picazo A."/>
            <person name="Mehrshad M."/>
            <person name="Haro-Moreno J.M."/>
            <person name="Roda-Garcia J."/>
            <person name="Dzembekova N."/>
            <person name="Slabakova V."/>
            <person name="Slabakova N."/>
            <person name="Moncheva S."/>
            <person name="Rodriguez-Valera F."/>
        </authorList>
    </citation>
    <scope>NUCLEOTIDE SEQUENCE</scope>
    <source>
        <strain evidence="4">BS30m-G43</strain>
    </source>
</reference>
<keyword evidence="1 2" id="KW-0443">Lipid metabolism</keyword>
<feature type="active site" description="Nucleophile" evidence="2">
    <location>
        <position position="55"/>
    </location>
</feature>
<comment type="caution">
    <text evidence="2">Lacks conserved residue(s) required for the propagation of feature annotation.</text>
</comment>
<dbReference type="InterPro" id="IPR002641">
    <property type="entry name" value="PNPLA_dom"/>
</dbReference>
<dbReference type="Pfam" id="PF01734">
    <property type="entry name" value="Patatin"/>
    <property type="match status" value="1"/>
</dbReference>
<gene>
    <name evidence="4" type="ORF">ISR29_06235</name>
</gene>
<protein>
    <submittedName>
        <fullName evidence="4">Patatin-like phospholipase family protein</fullName>
    </submittedName>
</protein>
<accession>A0A937M333</accession>
<dbReference type="GO" id="GO:0016042">
    <property type="term" value="P:lipid catabolic process"/>
    <property type="evidence" value="ECO:0007669"/>
    <property type="project" value="UniProtKB-UniRule"/>
</dbReference>
<feature type="short sequence motif" description="DGA/G" evidence="2">
    <location>
        <begin position="181"/>
        <end position="183"/>
    </location>
</feature>
<dbReference type="InterPro" id="IPR016035">
    <property type="entry name" value="Acyl_Trfase/lysoPLipase"/>
</dbReference>
<proteinExistence type="predicted"/>
<feature type="short sequence motif" description="GXSXG" evidence="2">
    <location>
        <begin position="53"/>
        <end position="57"/>
    </location>
</feature>
<dbReference type="GO" id="GO:0016787">
    <property type="term" value="F:hydrolase activity"/>
    <property type="evidence" value="ECO:0007669"/>
    <property type="project" value="UniProtKB-UniRule"/>
</dbReference>
<evidence type="ECO:0000256" key="1">
    <source>
        <dbReference type="ARBA" id="ARBA00023098"/>
    </source>
</evidence>
<dbReference type="CDD" id="cd07199">
    <property type="entry name" value="Pat17_PNPLA8_PNPLA9_like"/>
    <property type="match status" value="1"/>
</dbReference>
<evidence type="ECO:0000313" key="5">
    <source>
        <dbReference type="Proteomes" id="UP000705230"/>
    </source>
</evidence>
<dbReference type="Gene3D" id="3.40.1090.10">
    <property type="entry name" value="Cytosolic phospholipase A2 catalytic domain"/>
    <property type="match status" value="1"/>
</dbReference>
<organism evidence="4 5">
    <name type="scientific">SAR86 cluster bacterium</name>
    <dbReference type="NCBI Taxonomy" id="2030880"/>
    <lineage>
        <taxon>Bacteria</taxon>
        <taxon>Pseudomonadati</taxon>
        <taxon>Pseudomonadota</taxon>
        <taxon>Gammaproteobacteria</taxon>
        <taxon>SAR86 cluster</taxon>
    </lineage>
</organism>
<dbReference type="EMBL" id="JADHSG010000016">
    <property type="protein sequence ID" value="MBL6903783.1"/>
    <property type="molecule type" value="Genomic_DNA"/>
</dbReference>
<comment type="caution">
    <text evidence="4">The sequence shown here is derived from an EMBL/GenBank/DDBJ whole genome shotgun (WGS) entry which is preliminary data.</text>
</comment>
<keyword evidence="2" id="KW-0378">Hydrolase</keyword>
<dbReference type="PANTHER" id="PTHR24138">
    <property type="entry name" value="INTRACELLLAR PHOSPHOLIPASE A FAMILY"/>
    <property type="match status" value="1"/>
</dbReference>
<evidence type="ECO:0000256" key="2">
    <source>
        <dbReference type="PROSITE-ProRule" id="PRU01161"/>
    </source>
</evidence>
<feature type="active site" description="Proton acceptor" evidence="2">
    <location>
        <position position="181"/>
    </location>
</feature>
<name>A0A937M333_9GAMM</name>
<evidence type="ECO:0000313" key="4">
    <source>
        <dbReference type="EMBL" id="MBL6903783.1"/>
    </source>
</evidence>
<feature type="domain" description="PNPLA" evidence="3">
    <location>
        <begin position="17"/>
        <end position="194"/>
    </location>
</feature>
<sequence>MKNYFEVFSTKKIKRVLSFDGGGVRAIAGVVFLKQLEVATGKSIFDLFDMFIGTSAGGMNALLVAMKKMSAEELHEFWSRQNILSSMSASWENRTSFLHTRPKYDGIGKTEILKKYLANSLMGECHKPVITLSYDVENRKPKLLGSIHTPKIKAVSAAMATSAAPIYYPTSELEDGTWHIDGGIVSNNPSLIGYVEGMKYFNTDKVKVLSIGAGIDREKIDGSASKKWGALGWLRNDVIGIMLEQNMDHEIALDLMKEKYLRINSATEKVNKQLDDTSEINLERIHLMGMDWWSEFGDSAIKFVNN</sequence>
<keyword evidence="2" id="KW-0442">Lipid degradation</keyword>
<dbReference type="AlphaFoldDB" id="A0A937M333"/>
<dbReference type="PANTHER" id="PTHR24138:SF10">
    <property type="entry name" value="PHOSPHOLIPASE A2"/>
    <property type="match status" value="1"/>
</dbReference>
<evidence type="ECO:0000259" key="3">
    <source>
        <dbReference type="PROSITE" id="PS51635"/>
    </source>
</evidence>